<feature type="coiled-coil region" evidence="1">
    <location>
        <begin position="117"/>
        <end position="171"/>
    </location>
</feature>
<accession>A0A6P0UR67</accession>
<evidence type="ECO:0000256" key="1">
    <source>
        <dbReference type="SAM" id="Coils"/>
    </source>
</evidence>
<keyword evidence="2" id="KW-0472">Membrane</keyword>
<evidence type="ECO:0008006" key="5">
    <source>
        <dbReference type="Google" id="ProtNLM"/>
    </source>
</evidence>
<proteinExistence type="predicted"/>
<keyword evidence="2" id="KW-0812">Transmembrane</keyword>
<name>A0A6P0UR67_9FLAO</name>
<organism evidence="3 4">
    <name type="scientific">Leptobacterium flavescens</name>
    <dbReference type="NCBI Taxonomy" id="472055"/>
    <lineage>
        <taxon>Bacteria</taxon>
        <taxon>Pseudomonadati</taxon>
        <taxon>Bacteroidota</taxon>
        <taxon>Flavobacteriia</taxon>
        <taxon>Flavobacteriales</taxon>
        <taxon>Flavobacteriaceae</taxon>
        <taxon>Leptobacterium</taxon>
    </lineage>
</organism>
<evidence type="ECO:0000313" key="4">
    <source>
        <dbReference type="Proteomes" id="UP000468581"/>
    </source>
</evidence>
<keyword evidence="2" id="KW-1133">Transmembrane helix</keyword>
<gene>
    <name evidence="3" type="ORF">GWK08_18170</name>
</gene>
<keyword evidence="4" id="KW-1185">Reference proteome</keyword>
<protein>
    <recommendedName>
        <fullName evidence="5">DUF4179 domain-containing protein</fullName>
    </recommendedName>
</protein>
<dbReference type="AlphaFoldDB" id="A0A6P0UR67"/>
<dbReference type="EMBL" id="JAABOO010000004">
    <property type="protein sequence ID" value="NER15387.1"/>
    <property type="molecule type" value="Genomic_DNA"/>
</dbReference>
<reference evidence="3 4" key="1">
    <citation type="submission" date="2020-01" db="EMBL/GenBank/DDBJ databases">
        <title>Leptobacterium flavescens.</title>
        <authorList>
            <person name="Wang G."/>
        </authorList>
    </citation>
    <scope>NUCLEOTIDE SEQUENCE [LARGE SCALE GENOMIC DNA]</scope>
    <source>
        <strain evidence="3 4">KCTC 22160</strain>
    </source>
</reference>
<dbReference type="Proteomes" id="UP000468581">
    <property type="component" value="Unassembled WGS sequence"/>
</dbReference>
<comment type="caution">
    <text evidence="3">The sequence shown here is derived from an EMBL/GenBank/DDBJ whole genome shotgun (WGS) entry which is preliminary data.</text>
</comment>
<dbReference type="RefSeq" id="WP_163608666.1">
    <property type="nucleotide sequence ID" value="NZ_JAABOO010000004.1"/>
</dbReference>
<keyword evidence="1" id="KW-0175">Coiled coil</keyword>
<feature type="transmembrane region" description="Helical" evidence="2">
    <location>
        <begin position="44"/>
        <end position="66"/>
    </location>
</feature>
<sequence length="176" mass="20434">MEKDLKELFEIERQVDHPRKPDHEARFIERLYEELPNKKKSSPLMLKIAASIVFLIGIAAASYSLLSPRSGSANNFSLSQLSPELKEVESYYTSNIEIILTQIEKNKENRGFEGRYLQRLSILQEEYEILISEIKEEGPNTFNVSAMINNLRLQLELLQELNREITSSKNKNYEII</sequence>
<evidence type="ECO:0000313" key="3">
    <source>
        <dbReference type="EMBL" id="NER15387.1"/>
    </source>
</evidence>
<evidence type="ECO:0000256" key="2">
    <source>
        <dbReference type="SAM" id="Phobius"/>
    </source>
</evidence>